<proteinExistence type="predicted"/>
<organism evidence="3 4">
    <name type="scientific">Dongia soli</name>
    <dbReference type="NCBI Taxonomy" id="600628"/>
    <lineage>
        <taxon>Bacteria</taxon>
        <taxon>Pseudomonadati</taxon>
        <taxon>Pseudomonadota</taxon>
        <taxon>Alphaproteobacteria</taxon>
        <taxon>Rhodospirillales</taxon>
        <taxon>Dongiaceae</taxon>
        <taxon>Dongia</taxon>
    </lineage>
</organism>
<dbReference type="EC" id="1.14.19.-" evidence="3"/>
<accession>A0ABU5EL42</accession>
<keyword evidence="1" id="KW-0472">Membrane</keyword>
<keyword evidence="1" id="KW-0812">Transmembrane</keyword>
<name>A0ABU5EL42_9PROT</name>
<comment type="caution">
    <text evidence="3">The sequence shown here is derived from an EMBL/GenBank/DDBJ whole genome shotgun (WGS) entry which is preliminary data.</text>
</comment>
<feature type="domain" description="Fatty acid desaturase" evidence="2">
    <location>
        <begin position="51"/>
        <end position="302"/>
    </location>
</feature>
<gene>
    <name evidence="3" type="ORF">SMD27_23770</name>
</gene>
<keyword evidence="1" id="KW-1133">Transmembrane helix</keyword>
<dbReference type="RefSeq" id="WP_320510946.1">
    <property type="nucleotide sequence ID" value="NZ_JAXCLW010000015.1"/>
</dbReference>
<sequence length="324" mass="37134">MSITHNSTENQRFHRLNFQMAIGYGIANLAVLLLLPTLATRNIGGLGIHWGWLALPVVLTSNGFWALLHEAIHNLFASDRNINRRAGRLMAVLFGSSFRMLRFGHLTHHRFNRHPLDRPDCFDPAQSSALAARCRFFAETFGGLYLIELLTPLLYWLPRPIILRLLGRVYAGEEPRLKQLRQLAHQSLGSARTIVEIRQDAMAALLLYALSAWLWGNLWPVLAGFILIRGFLISFLDNIYHFRTPVDRPDFAYNLRLARPLQTLILNMNFHRTHHHHMHLAWWQLPGQFRQSGEVFDRNYAHVALEQLRGPAPIGVLTSDQAVP</sequence>
<reference evidence="3 4" key="1">
    <citation type="journal article" date="2016" name="Antonie Van Leeuwenhoek">
        <title>Dongia soli sp. nov., isolated from soil from Dokdo, Korea.</title>
        <authorList>
            <person name="Kim D.U."/>
            <person name="Lee H."/>
            <person name="Kim H."/>
            <person name="Kim S.G."/>
            <person name="Ka J.O."/>
        </authorList>
    </citation>
    <scope>NUCLEOTIDE SEQUENCE [LARGE SCALE GENOMIC DNA]</scope>
    <source>
        <strain evidence="3 4">D78</strain>
    </source>
</reference>
<dbReference type="InterPro" id="IPR005804">
    <property type="entry name" value="FA_desaturase_dom"/>
</dbReference>
<keyword evidence="3" id="KW-0560">Oxidoreductase</keyword>
<dbReference type="GO" id="GO:0016491">
    <property type="term" value="F:oxidoreductase activity"/>
    <property type="evidence" value="ECO:0007669"/>
    <property type="project" value="UniProtKB-KW"/>
</dbReference>
<evidence type="ECO:0000259" key="2">
    <source>
        <dbReference type="Pfam" id="PF00487"/>
    </source>
</evidence>
<protein>
    <submittedName>
        <fullName evidence="3">Fatty acid desaturase</fullName>
        <ecNumber evidence="3">1.14.19.-</ecNumber>
    </submittedName>
</protein>
<evidence type="ECO:0000256" key="1">
    <source>
        <dbReference type="SAM" id="Phobius"/>
    </source>
</evidence>
<keyword evidence="4" id="KW-1185">Reference proteome</keyword>
<feature type="transmembrane region" description="Helical" evidence="1">
    <location>
        <begin position="136"/>
        <end position="157"/>
    </location>
</feature>
<dbReference type="CDD" id="cd01060">
    <property type="entry name" value="Membrane-FADS-like"/>
    <property type="match status" value="1"/>
</dbReference>
<evidence type="ECO:0000313" key="3">
    <source>
        <dbReference type="EMBL" id="MDY0885875.1"/>
    </source>
</evidence>
<evidence type="ECO:0000313" key="4">
    <source>
        <dbReference type="Proteomes" id="UP001279642"/>
    </source>
</evidence>
<feature type="transmembrane region" description="Helical" evidence="1">
    <location>
        <begin position="221"/>
        <end position="240"/>
    </location>
</feature>
<feature type="transmembrane region" description="Helical" evidence="1">
    <location>
        <begin position="50"/>
        <end position="68"/>
    </location>
</feature>
<dbReference type="Proteomes" id="UP001279642">
    <property type="component" value="Unassembled WGS sequence"/>
</dbReference>
<dbReference type="Pfam" id="PF00487">
    <property type="entry name" value="FA_desaturase"/>
    <property type="match status" value="1"/>
</dbReference>
<dbReference type="EMBL" id="JAXCLW010000015">
    <property type="protein sequence ID" value="MDY0885875.1"/>
    <property type="molecule type" value="Genomic_DNA"/>
</dbReference>
<feature type="transmembrane region" description="Helical" evidence="1">
    <location>
        <begin position="21"/>
        <end position="38"/>
    </location>
</feature>